<sequence>MDRTPSCCSQPVAAAAAVYNYGVAGATIGGYGSSYDGCPLSASSLSAVGVTTVVDDGQGCFCCDSDDDSVERARVAHAKRKCYKSCLRNAFVCALLVSYTFAGALIFLSIEGDVDAADAADADDGGGGSPVREAGLMPAQQQNLTAVWMAAAAAGEESRARTVETIWEITVNLNILYRENWTRLAAQELNRFQEDLIRRLTQQMEIESAAVSYHTGGGGFIVDHGGDSGDSTFEWNMATSFLYCLSILTTIGYGNITPKTAVGKMVTMVYALIGIPLMLVYLSSIGGLLAWCARGIFTRSLCCCLCSKCGYCCYDEKLMEEKERRMKLKRERKEYDMQMKTFSGHALEPYYVRPGDADDVFLRVSDRAASAAASDSASAAAAELAADSASFVPLLLVGFAFMSAYIGCGAAVLYRLDAGGKSYLDCVFFCFMLLSTIGYGNSRSMDVTLTSTATVWFCSVYILSGMALTAMCFNIVHHGVSTKLKTLYRPATAQTSDGGGGVGGGGGGGISPVRQREDCGVGGGCGGSISDLTSSSRGAASSTAAAAAKS</sequence>
<keyword evidence="5 8" id="KW-0406">Ion transport</keyword>
<proteinExistence type="inferred from homology"/>
<dbReference type="GO" id="GO:0022841">
    <property type="term" value="F:potassium ion leak channel activity"/>
    <property type="evidence" value="ECO:0007669"/>
    <property type="project" value="TreeGrafter"/>
</dbReference>
<keyword evidence="6 10" id="KW-0472">Membrane</keyword>
<evidence type="ECO:0000256" key="5">
    <source>
        <dbReference type="ARBA" id="ARBA00023065"/>
    </source>
</evidence>
<feature type="region of interest" description="Disordered" evidence="9">
    <location>
        <begin position="530"/>
        <end position="550"/>
    </location>
</feature>
<dbReference type="InterPro" id="IPR013099">
    <property type="entry name" value="K_chnl_dom"/>
</dbReference>
<feature type="transmembrane region" description="Helical" evidence="10">
    <location>
        <begin position="423"/>
        <end position="441"/>
    </location>
</feature>
<dbReference type="Pfam" id="PF07885">
    <property type="entry name" value="Ion_trans_2"/>
    <property type="match status" value="2"/>
</dbReference>
<comment type="subcellular location">
    <subcellularLocation>
        <location evidence="1">Membrane</location>
        <topology evidence="1">Multi-pass membrane protein</topology>
    </subcellularLocation>
</comment>
<dbReference type="GO" id="GO:0030322">
    <property type="term" value="P:stabilization of membrane potential"/>
    <property type="evidence" value="ECO:0007669"/>
    <property type="project" value="TreeGrafter"/>
</dbReference>
<dbReference type="OrthoDB" id="297496at2759"/>
<feature type="transmembrane region" description="Helical" evidence="10">
    <location>
        <begin position="394"/>
        <end position="416"/>
    </location>
</feature>
<feature type="compositionally biased region" description="Low complexity" evidence="9">
    <location>
        <begin position="534"/>
        <end position="550"/>
    </location>
</feature>
<feature type="domain" description="Potassium channel" evidence="11">
    <location>
        <begin position="223"/>
        <end position="288"/>
    </location>
</feature>
<evidence type="ECO:0000259" key="11">
    <source>
        <dbReference type="Pfam" id="PF07885"/>
    </source>
</evidence>
<evidence type="ECO:0000256" key="8">
    <source>
        <dbReference type="RuleBase" id="RU003857"/>
    </source>
</evidence>
<dbReference type="SUPFAM" id="SSF81324">
    <property type="entry name" value="Voltage-gated potassium channels"/>
    <property type="match status" value="2"/>
</dbReference>
<comment type="similarity">
    <text evidence="8">Belongs to the two pore domain potassium channel (TC 1.A.1.8) family.</text>
</comment>
<dbReference type="PRINTS" id="PR01333">
    <property type="entry name" value="2POREKCHANEL"/>
</dbReference>
<evidence type="ECO:0000256" key="10">
    <source>
        <dbReference type="SAM" id="Phobius"/>
    </source>
</evidence>
<evidence type="ECO:0000256" key="2">
    <source>
        <dbReference type="ARBA" id="ARBA00022448"/>
    </source>
</evidence>
<dbReference type="GO" id="GO:0005886">
    <property type="term" value="C:plasma membrane"/>
    <property type="evidence" value="ECO:0007669"/>
    <property type="project" value="TreeGrafter"/>
</dbReference>
<name>A0A2H8TI30_9HEMI</name>
<evidence type="ECO:0000256" key="1">
    <source>
        <dbReference type="ARBA" id="ARBA00004141"/>
    </source>
</evidence>
<feature type="transmembrane region" description="Helical" evidence="10">
    <location>
        <begin position="89"/>
        <end position="110"/>
    </location>
</feature>
<keyword evidence="3 8" id="KW-0812">Transmembrane</keyword>
<feature type="domain" description="Potassium channel" evidence="11">
    <location>
        <begin position="406"/>
        <end position="476"/>
    </location>
</feature>
<dbReference type="PANTHER" id="PTHR11003">
    <property type="entry name" value="POTASSIUM CHANNEL, SUBFAMILY K"/>
    <property type="match status" value="1"/>
</dbReference>
<reference evidence="12" key="1">
    <citation type="submission" date="2017-10" db="EMBL/GenBank/DDBJ databases">
        <title>Transcriptome Assembly of Sugarcane Aphid Adults.</title>
        <authorList>
            <person name="Scully E.D."/>
            <person name="Palmer N.A."/>
            <person name="Geib S.M."/>
            <person name="Sarath G."/>
            <person name="Sattler S.E."/>
        </authorList>
    </citation>
    <scope>NUCLEOTIDE SEQUENCE</scope>
    <source>
        <tissue evidence="12">Whole body</tissue>
    </source>
</reference>
<dbReference type="InterPro" id="IPR003280">
    <property type="entry name" value="2pore_dom_K_chnl"/>
</dbReference>
<feature type="transmembrane region" description="Helical" evidence="10">
    <location>
        <begin position="268"/>
        <end position="291"/>
    </location>
</feature>
<organism evidence="12">
    <name type="scientific">Melanaphis sacchari</name>
    <dbReference type="NCBI Taxonomy" id="742174"/>
    <lineage>
        <taxon>Eukaryota</taxon>
        <taxon>Metazoa</taxon>
        <taxon>Ecdysozoa</taxon>
        <taxon>Arthropoda</taxon>
        <taxon>Hexapoda</taxon>
        <taxon>Insecta</taxon>
        <taxon>Pterygota</taxon>
        <taxon>Neoptera</taxon>
        <taxon>Paraneoptera</taxon>
        <taxon>Hemiptera</taxon>
        <taxon>Sternorrhyncha</taxon>
        <taxon>Aphidomorpha</taxon>
        <taxon>Aphidoidea</taxon>
        <taxon>Aphididae</taxon>
        <taxon>Aphidini</taxon>
        <taxon>Melanaphis</taxon>
    </lineage>
</organism>
<keyword evidence="2 8" id="KW-0813">Transport</keyword>
<dbReference type="GO" id="GO:0015271">
    <property type="term" value="F:outward rectifier potassium channel activity"/>
    <property type="evidence" value="ECO:0007669"/>
    <property type="project" value="TreeGrafter"/>
</dbReference>
<gene>
    <name evidence="12" type="primary">KCNK18</name>
</gene>
<evidence type="ECO:0000256" key="6">
    <source>
        <dbReference type="ARBA" id="ARBA00023136"/>
    </source>
</evidence>
<feature type="transmembrane region" description="Helical" evidence="10">
    <location>
        <begin position="453"/>
        <end position="476"/>
    </location>
</feature>
<protein>
    <submittedName>
        <fullName evidence="12">Potassium channel subfamily K member 18</fullName>
    </submittedName>
</protein>
<keyword evidence="7 8" id="KW-0407">Ion channel</keyword>
<keyword evidence="4 10" id="KW-1133">Transmembrane helix</keyword>
<dbReference type="AlphaFoldDB" id="A0A2H8TI30"/>
<evidence type="ECO:0000256" key="9">
    <source>
        <dbReference type="SAM" id="MobiDB-lite"/>
    </source>
</evidence>
<evidence type="ECO:0000256" key="7">
    <source>
        <dbReference type="ARBA" id="ARBA00023303"/>
    </source>
</evidence>
<feature type="transmembrane region" description="Helical" evidence="10">
    <location>
        <begin position="237"/>
        <end position="256"/>
    </location>
</feature>
<evidence type="ECO:0000256" key="3">
    <source>
        <dbReference type="ARBA" id="ARBA00022692"/>
    </source>
</evidence>
<evidence type="ECO:0000313" key="12">
    <source>
        <dbReference type="EMBL" id="MBW13787.1"/>
    </source>
</evidence>
<dbReference type="PANTHER" id="PTHR11003:SF257">
    <property type="entry name" value="POTASSIUM CHANNEL DOMAIN-CONTAINING PROTEIN"/>
    <property type="match status" value="1"/>
</dbReference>
<dbReference type="Gene3D" id="1.10.287.70">
    <property type="match status" value="1"/>
</dbReference>
<evidence type="ECO:0000256" key="4">
    <source>
        <dbReference type="ARBA" id="ARBA00022989"/>
    </source>
</evidence>
<accession>A0A2H8TI30</accession>
<dbReference type="EMBL" id="GFXV01001982">
    <property type="protein sequence ID" value="MBW13787.1"/>
    <property type="molecule type" value="Transcribed_RNA"/>
</dbReference>